<dbReference type="AlphaFoldDB" id="A0AAI9VF39"/>
<dbReference type="Proteomes" id="UP001239213">
    <property type="component" value="Unassembled WGS sequence"/>
</dbReference>
<dbReference type="EMBL" id="MPDP01000073">
    <property type="protein sequence ID" value="KAK1485023.1"/>
    <property type="molecule type" value="Genomic_DNA"/>
</dbReference>
<organism evidence="1 2">
    <name type="scientific">Colletotrichum cuscutae</name>
    <dbReference type="NCBI Taxonomy" id="1209917"/>
    <lineage>
        <taxon>Eukaryota</taxon>
        <taxon>Fungi</taxon>
        <taxon>Dikarya</taxon>
        <taxon>Ascomycota</taxon>
        <taxon>Pezizomycotina</taxon>
        <taxon>Sordariomycetes</taxon>
        <taxon>Hypocreomycetidae</taxon>
        <taxon>Glomerellales</taxon>
        <taxon>Glomerellaceae</taxon>
        <taxon>Colletotrichum</taxon>
        <taxon>Colletotrichum acutatum species complex</taxon>
    </lineage>
</organism>
<proteinExistence type="predicted"/>
<evidence type="ECO:0000313" key="1">
    <source>
        <dbReference type="EMBL" id="KAK1485023.1"/>
    </source>
</evidence>
<comment type="caution">
    <text evidence="1">The sequence shown here is derived from an EMBL/GenBank/DDBJ whole genome shotgun (WGS) entry which is preliminary data.</text>
</comment>
<name>A0AAI9VF39_9PEZI</name>
<gene>
    <name evidence="1" type="ORF">CCUS01_15415</name>
</gene>
<protein>
    <submittedName>
        <fullName evidence="1">Uncharacterized protein</fullName>
    </submittedName>
</protein>
<keyword evidence="2" id="KW-1185">Reference proteome</keyword>
<sequence>MRGLQRQIPPRACLGAVVPLLQLQWS</sequence>
<accession>A0AAI9VF39</accession>
<reference evidence="1" key="1">
    <citation type="submission" date="2016-11" db="EMBL/GenBank/DDBJ databases">
        <title>The genome sequence of Colletotrichum cuscutae.</title>
        <authorList>
            <person name="Baroncelli R."/>
        </authorList>
    </citation>
    <scope>NUCLEOTIDE SEQUENCE</scope>
    <source>
        <strain evidence="1">IMI 304802</strain>
    </source>
</reference>
<evidence type="ECO:0000313" key="2">
    <source>
        <dbReference type="Proteomes" id="UP001239213"/>
    </source>
</evidence>